<protein>
    <submittedName>
        <fullName evidence="1">Uncharacterized protein</fullName>
    </submittedName>
</protein>
<sequence>MSFVMQCGGFFIYPKVKGNKIQNGGGKDIGFPFRRVKAGIKKAVTQKNALRSCPQR</sequence>
<name>U3N8Z7_9BACT</name>
<dbReference type="AlphaFoldDB" id="U3N8Z7"/>
<evidence type="ECO:0000313" key="1">
    <source>
        <dbReference type="EMBL" id="AGW28735.1"/>
    </source>
</evidence>
<organism evidence="1">
    <name type="scientific">uncultured bacterium EB2</name>
    <dbReference type="NCBI Taxonomy" id="1348855"/>
    <lineage>
        <taxon>Bacteria</taxon>
        <taxon>environmental samples</taxon>
    </lineage>
</organism>
<accession>U3N8Z7</accession>
<dbReference type="EMBL" id="KF176929">
    <property type="protein sequence ID" value="AGW28735.1"/>
    <property type="molecule type" value="Genomic_DNA"/>
</dbReference>
<proteinExistence type="predicted"/>
<reference evidence="1" key="1">
    <citation type="journal article" date="2014" name="J. Antimicrob. Chemother.">
        <title>Effects of selective digestive decontamination (SDD) on the gut resistome.</title>
        <authorList>
            <person name="Buelow E."/>
            <person name="Gonzalez T.B."/>
            <person name="Versluis D."/>
            <person name="Oostdijk E.A."/>
            <person name="Ogilvie L.A."/>
            <person name="van Mourik M.S."/>
            <person name="Oosterink E."/>
            <person name="van Passel M.W."/>
            <person name="Smidt H."/>
            <person name="D'Andrea M.M."/>
            <person name="de Been M."/>
            <person name="Jones B.V."/>
            <person name="Willems R.J."/>
            <person name="Bonten M.J."/>
            <person name="van Schaik W."/>
        </authorList>
    </citation>
    <scope>NUCLEOTIDE SEQUENCE</scope>
</reference>